<comment type="caution">
    <text evidence="1">The sequence shown here is derived from an EMBL/GenBank/DDBJ whole genome shotgun (WGS) entry which is preliminary data.</text>
</comment>
<protein>
    <submittedName>
        <fullName evidence="1">(Mediterranean fruit fly) hypothetical protein</fullName>
    </submittedName>
</protein>
<keyword evidence="2" id="KW-1185">Reference proteome</keyword>
<accession>A0A811UW42</accession>
<reference evidence="1" key="1">
    <citation type="submission" date="2020-11" db="EMBL/GenBank/DDBJ databases">
        <authorList>
            <person name="Whitehead M."/>
        </authorList>
    </citation>
    <scope>NUCLEOTIDE SEQUENCE</scope>
    <source>
        <strain evidence="1">EGII</strain>
    </source>
</reference>
<dbReference type="Proteomes" id="UP000606786">
    <property type="component" value="Unassembled WGS sequence"/>
</dbReference>
<proteinExistence type="predicted"/>
<name>A0A811UW42_CERCA</name>
<dbReference type="AlphaFoldDB" id="A0A811UW42"/>
<sequence>MKATVRLCEESPHANRTNSCPASVIYLIGQFGDSSPRAHNRCCLHQQIGLAHVAAFAVLPENATSSCSSCVCNTRKHITTESVKLCQPKTELQQQQHHEIIKGTLTTVGVRTRTKYPKLRNEKQGILHLPRPPMWLPH</sequence>
<gene>
    <name evidence="1" type="ORF">CCAP1982_LOCUS11888</name>
</gene>
<organism evidence="1 2">
    <name type="scientific">Ceratitis capitata</name>
    <name type="common">Mediterranean fruit fly</name>
    <name type="synonym">Tephritis capitata</name>
    <dbReference type="NCBI Taxonomy" id="7213"/>
    <lineage>
        <taxon>Eukaryota</taxon>
        <taxon>Metazoa</taxon>
        <taxon>Ecdysozoa</taxon>
        <taxon>Arthropoda</taxon>
        <taxon>Hexapoda</taxon>
        <taxon>Insecta</taxon>
        <taxon>Pterygota</taxon>
        <taxon>Neoptera</taxon>
        <taxon>Endopterygota</taxon>
        <taxon>Diptera</taxon>
        <taxon>Brachycera</taxon>
        <taxon>Muscomorpha</taxon>
        <taxon>Tephritoidea</taxon>
        <taxon>Tephritidae</taxon>
        <taxon>Ceratitis</taxon>
        <taxon>Ceratitis</taxon>
    </lineage>
</organism>
<dbReference type="EMBL" id="CAJHJT010000034">
    <property type="protein sequence ID" value="CAD7003432.1"/>
    <property type="molecule type" value="Genomic_DNA"/>
</dbReference>
<evidence type="ECO:0000313" key="2">
    <source>
        <dbReference type="Proteomes" id="UP000606786"/>
    </source>
</evidence>
<evidence type="ECO:0000313" key="1">
    <source>
        <dbReference type="EMBL" id="CAD7003432.1"/>
    </source>
</evidence>